<feature type="region of interest" description="Disordered" evidence="1">
    <location>
        <begin position="391"/>
        <end position="411"/>
    </location>
</feature>
<protein>
    <submittedName>
        <fullName evidence="3">Uncharacterized protein</fullName>
    </submittedName>
</protein>
<feature type="transmembrane region" description="Helical" evidence="2">
    <location>
        <begin position="650"/>
        <end position="673"/>
    </location>
</feature>
<keyword evidence="4" id="KW-1185">Reference proteome</keyword>
<accession>A0AAN7SLX6</accession>
<gene>
    <name evidence="3" type="ORF">RN001_002650</name>
</gene>
<sequence>MFHGVRHKQFEFLKKILQCLPQRLKKNQVEWINVSNKPKNDTFGNNFYQIKLDKKNTKTKNSTSVRLNNKNHLKENWYDQNIPIPTPNPEILIYSPDHSISDASASNEEDNFETVSPNPGNVLSQFELDLIKNPSSFEKIDSACPNVHLTNSVLGASSKQGCSDLNIAINTYLNHNQNRLPERLPVATNDLEAASSGASGAQILPPPGLAASAPAAGLDTLSNPVGAAVSDSGGGGPLGSLPSLPQFPKLPKLPNLTDIMSLLRLLGKSLGLLNGALSKLSPLLYIIPVISFLFGFITFLPFYPWWLPLFFLAGKGKEPPKTQFIVHKHVHKPIHHNDGWFWNHNTKTWINVHDRVRPNQPQIGDTIKQLTNQLIDVNATSSQITLDTRTPPRVKQHIKKTPIKNQQDEYENSHPGIVEPVHNIDLLWEESTKKLNFYKMENKATTSQGISTWVLLNSQTVPPSFITTIKSTPKPTTKQKFDDNKNLTRSDIFNKITKPLFKKRPLSTTTKKPSSVQVEVTTQSIDQKFTKIKASVLNNAIVKNKNSTTTTPITTLSKKVTTRVTEMPILTTTTSDNNTYLSVEPKDDQVELLTTTMSSKKRRTTISKKKKNKIRRRRPSLEKTAANNTKLATKEKPIGTQIYNYLSREIMPTVGVGIVGLMVTAGLASYFLYPFGPVRRSYDIDRKDKQGVYYYNDEYMPGGISEEEAIGKVIAGMPIKSSGSNYPIQNIKGGYQNKKTDEYGLRRGQSEASVEALYLTPSQKYNDKTQFSRRKEPDLFNNPFAQTPFNQEVKYVTNKDPFFGASEVTPVVVPEHGPRNLPEISTPDSINLEHLQVKIRKRRSNEIFKDEENNPLSNELGSSFESTTLFNQQNTTVAKKPPTLMNKLRLLLETQIKVGLEFLQKTTQAVASYFLKVNKRFNSNMDKEQSRIFLH</sequence>
<organism evidence="3 4">
    <name type="scientific">Aquatica leii</name>
    <dbReference type="NCBI Taxonomy" id="1421715"/>
    <lineage>
        <taxon>Eukaryota</taxon>
        <taxon>Metazoa</taxon>
        <taxon>Ecdysozoa</taxon>
        <taxon>Arthropoda</taxon>
        <taxon>Hexapoda</taxon>
        <taxon>Insecta</taxon>
        <taxon>Pterygota</taxon>
        <taxon>Neoptera</taxon>
        <taxon>Endopterygota</taxon>
        <taxon>Coleoptera</taxon>
        <taxon>Polyphaga</taxon>
        <taxon>Elateriformia</taxon>
        <taxon>Elateroidea</taxon>
        <taxon>Lampyridae</taxon>
        <taxon>Luciolinae</taxon>
        <taxon>Aquatica</taxon>
    </lineage>
</organism>
<proteinExistence type="predicted"/>
<keyword evidence="2" id="KW-1133">Transmembrane helix</keyword>
<comment type="caution">
    <text evidence="3">The sequence shown here is derived from an EMBL/GenBank/DDBJ whole genome shotgun (WGS) entry which is preliminary data.</text>
</comment>
<feature type="compositionally biased region" description="Basic residues" evidence="1">
    <location>
        <begin position="392"/>
        <end position="402"/>
    </location>
</feature>
<keyword evidence="2" id="KW-0472">Membrane</keyword>
<evidence type="ECO:0000256" key="1">
    <source>
        <dbReference type="SAM" id="MobiDB-lite"/>
    </source>
</evidence>
<feature type="transmembrane region" description="Helical" evidence="2">
    <location>
        <begin position="283"/>
        <end position="306"/>
    </location>
</feature>
<evidence type="ECO:0000313" key="3">
    <source>
        <dbReference type="EMBL" id="KAK4886379.1"/>
    </source>
</evidence>
<feature type="region of interest" description="Disordered" evidence="1">
    <location>
        <begin position="598"/>
        <end position="618"/>
    </location>
</feature>
<name>A0AAN7SLX6_9COLE</name>
<evidence type="ECO:0000256" key="2">
    <source>
        <dbReference type="SAM" id="Phobius"/>
    </source>
</evidence>
<dbReference type="AlphaFoldDB" id="A0AAN7SLX6"/>
<reference evidence="4" key="1">
    <citation type="submission" date="2023-01" db="EMBL/GenBank/DDBJ databases">
        <title>Key to firefly adult light organ development and bioluminescence: homeobox transcription factors regulate luciferase expression and transportation to peroxisome.</title>
        <authorList>
            <person name="Fu X."/>
        </authorList>
    </citation>
    <scope>NUCLEOTIDE SEQUENCE [LARGE SCALE GENOMIC DNA]</scope>
</reference>
<dbReference type="EMBL" id="JARPUR010000001">
    <property type="protein sequence ID" value="KAK4886379.1"/>
    <property type="molecule type" value="Genomic_DNA"/>
</dbReference>
<dbReference type="Proteomes" id="UP001353858">
    <property type="component" value="Unassembled WGS sequence"/>
</dbReference>
<evidence type="ECO:0000313" key="4">
    <source>
        <dbReference type="Proteomes" id="UP001353858"/>
    </source>
</evidence>
<feature type="compositionally biased region" description="Basic residues" evidence="1">
    <location>
        <begin position="599"/>
        <end position="618"/>
    </location>
</feature>
<keyword evidence="2" id="KW-0812">Transmembrane</keyword>